<accession>A0A699S909</accession>
<protein>
    <submittedName>
        <fullName evidence="1">Uncharacterized protein</fullName>
    </submittedName>
</protein>
<evidence type="ECO:0000313" key="1">
    <source>
        <dbReference type="EMBL" id="GFC93713.1"/>
    </source>
</evidence>
<sequence>KATDAITKLRLELSRLTALDNILGNTPDQAQVLERRVGTLTTGLKTLVDAGVSTSSRAFRSFATDLVNTSQALEKLRGGDGKEFNLKPVNVKSLIPTTIGDTLPQDVARLLGDYAKQAKPDDLRNQVALYDINRAATDALTSGLSGLANGLLESIGQLATGSIGLEQFGATILGLVGKLATQLGEAIIAVGI</sequence>
<gene>
    <name evidence="1" type="ORF">Tci_865683</name>
</gene>
<proteinExistence type="predicted"/>
<feature type="non-terminal residue" evidence="1">
    <location>
        <position position="1"/>
    </location>
</feature>
<organism evidence="1">
    <name type="scientific">Tanacetum cinerariifolium</name>
    <name type="common">Dalmatian daisy</name>
    <name type="synonym">Chrysanthemum cinerariifolium</name>
    <dbReference type="NCBI Taxonomy" id="118510"/>
    <lineage>
        <taxon>Eukaryota</taxon>
        <taxon>Viridiplantae</taxon>
        <taxon>Streptophyta</taxon>
        <taxon>Embryophyta</taxon>
        <taxon>Tracheophyta</taxon>
        <taxon>Spermatophyta</taxon>
        <taxon>Magnoliopsida</taxon>
        <taxon>eudicotyledons</taxon>
        <taxon>Gunneridae</taxon>
        <taxon>Pentapetalae</taxon>
        <taxon>asterids</taxon>
        <taxon>campanulids</taxon>
        <taxon>Asterales</taxon>
        <taxon>Asteraceae</taxon>
        <taxon>Asteroideae</taxon>
        <taxon>Anthemideae</taxon>
        <taxon>Anthemidinae</taxon>
        <taxon>Tanacetum</taxon>
    </lineage>
</organism>
<dbReference type="EMBL" id="BKCJ011144920">
    <property type="protein sequence ID" value="GFC93713.1"/>
    <property type="molecule type" value="Genomic_DNA"/>
</dbReference>
<name>A0A699S909_TANCI</name>
<comment type="caution">
    <text evidence="1">The sequence shown here is derived from an EMBL/GenBank/DDBJ whole genome shotgun (WGS) entry which is preliminary data.</text>
</comment>
<reference evidence="1" key="1">
    <citation type="journal article" date="2019" name="Sci. Rep.">
        <title>Draft genome of Tanacetum cinerariifolium, the natural source of mosquito coil.</title>
        <authorList>
            <person name="Yamashiro T."/>
            <person name="Shiraishi A."/>
            <person name="Satake H."/>
            <person name="Nakayama K."/>
        </authorList>
    </citation>
    <scope>NUCLEOTIDE SEQUENCE</scope>
</reference>
<dbReference type="AlphaFoldDB" id="A0A699S909"/>
<feature type="non-terminal residue" evidence="1">
    <location>
        <position position="192"/>
    </location>
</feature>